<feature type="domain" description="PLAT" evidence="2">
    <location>
        <begin position="95"/>
        <end position="130"/>
    </location>
</feature>
<dbReference type="Proteomes" id="UP001474421">
    <property type="component" value="Unassembled WGS sequence"/>
</dbReference>
<gene>
    <name evidence="3" type="ORF">NXF25_007569</name>
</gene>
<dbReference type="InterPro" id="IPR052970">
    <property type="entry name" value="Inner_ear_hair_cell_LOXHD"/>
</dbReference>
<name>A0AAW1C5C7_CROAD</name>
<comment type="caution">
    <text evidence="3">The sequence shown here is derived from an EMBL/GenBank/DDBJ whole genome shotgun (WGS) entry which is preliminary data.</text>
</comment>
<reference evidence="3 4" key="1">
    <citation type="journal article" date="2024" name="Proc. Natl. Acad. Sci. U.S.A.">
        <title>The genetic regulatory architecture and epigenomic basis for age-related changes in rattlesnake venom.</title>
        <authorList>
            <person name="Hogan M.P."/>
            <person name="Holding M.L."/>
            <person name="Nystrom G.S."/>
            <person name="Colston T.J."/>
            <person name="Bartlett D.A."/>
            <person name="Mason A.J."/>
            <person name="Ellsworth S.A."/>
            <person name="Rautsaw R.M."/>
            <person name="Lawrence K.C."/>
            <person name="Strickland J.L."/>
            <person name="He B."/>
            <person name="Fraser P."/>
            <person name="Margres M.J."/>
            <person name="Gilbert D.M."/>
            <person name="Gibbs H.L."/>
            <person name="Parkinson C.L."/>
            <person name="Rokyta D.R."/>
        </authorList>
    </citation>
    <scope>NUCLEOTIDE SEQUENCE [LARGE SCALE GENOMIC DNA]</scope>
    <source>
        <strain evidence="3">DRR0105</strain>
    </source>
</reference>
<dbReference type="SUPFAM" id="SSF49723">
    <property type="entry name" value="Lipase/lipooxygenase domain (PLAT/LH2 domain)"/>
    <property type="match status" value="2"/>
</dbReference>
<dbReference type="InterPro" id="IPR001024">
    <property type="entry name" value="PLAT/LH2_dom"/>
</dbReference>
<dbReference type="PANTHER" id="PTHR45901:SF3">
    <property type="entry name" value="LIPOXYGENASE HOMOLOGY DOMAIN-CONTAINING PROTEIN 1"/>
    <property type="match status" value="1"/>
</dbReference>
<dbReference type="PANTHER" id="PTHR45901">
    <property type="entry name" value="PROTEIN CBG12474"/>
    <property type="match status" value="1"/>
</dbReference>
<evidence type="ECO:0000256" key="1">
    <source>
        <dbReference type="PROSITE-ProRule" id="PRU00152"/>
    </source>
</evidence>
<sequence length="130" mass="14760">MIFTWSSSAFERSKTDVFRVKTNNVGTIRKIRIEHDNTGMNASWYLDRVIVTDMNRPHLRFYFPCNNWLSKDEGDGLYVRDLIGSLNPMDVPKVNKYVVRVFTGDVNGSGTDADVFINIFGQNGDTGTLS</sequence>
<comment type="caution">
    <text evidence="1">Lacks conserved residue(s) required for the propagation of feature annotation.</text>
</comment>
<evidence type="ECO:0000259" key="2">
    <source>
        <dbReference type="PROSITE" id="PS50095"/>
    </source>
</evidence>
<keyword evidence="4" id="KW-1185">Reference proteome</keyword>
<dbReference type="Gene3D" id="2.40.180.10">
    <property type="entry name" value="Catalase core domain"/>
    <property type="match status" value="1"/>
</dbReference>
<dbReference type="Gene3D" id="2.60.60.20">
    <property type="entry name" value="PLAT/LH2 domain"/>
    <property type="match status" value="1"/>
</dbReference>
<evidence type="ECO:0000313" key="4">
    <source>
        <dbReference type="Proteomes" id="UP001474421"/>
    </source>
</evidence>
<dbReference type="Pfam" id="PF01477">
    <property type="entry name" value="PLAT"/>
    <property type="match status" value="1"/>
</dbReference>
<dbReference type="InterPro" id="IPR036392">
    <property type="entry name" value="PLAT/LH2_dom_sf"/>
</dbReference>
<feature type="domain" description="PLAT" evidence="2">
    <location>
        <begin position="1"/>
        <end position="83"/>
    </location>
</feature>
<dbReference type="AlphaFoldDB" id="A0AAW1C5C7"/>
<evidence type="ECO:0000313" key="3">
    <source>
        <dbReference type="EMBL" id="KAK9408795.1"/>
    </source>
</evidence>
<protein>
    <submittedName>
        <fullName evidence="3">Lipoxygenase domain-containing protein 1-like</fullName>
    </submittedName>
</protein>
<proteinExistence type="predicted"/>
<accession>A0AAW1C5C7</accession>
<dbReference type="EMBL" id="JAOTOJ010000002">
    <property type="protein sequence ID" value="KAK9408795.1"/>
    <property type="molecule type" value="Genomic_DNA"/>
</dbReference>
<dbReference type="PROSITE" id="PS50095">
    <property type="entry name" value="PLAT"/>
    <property type="match status" value="2"/>
</dbReference>
<organism evidence="3 4">
    <name type="scientific">Crotalus adamanteus</name>
    <name type="common">Eastern diamondback rattlesnake</name>
    <dbReference type="NCBI Taxonomy" id="8729"/>
    <lineage>
        <taxon>Eukaryota</taxon>
        <taxon>Metazoa</taxon>
        <taxon>Chordata</taxon>
        <taxon>Craniata</taxon>
        <taxon>Vertebrata</taxon>
        <taxon>Euteleostomi</taxon>
        <taxon>Lepidosauria</taxon>
        <taxon>Squamata</taxon>
        <taxon>Bifurcata</taxon>
        <taxon>Unidentata</taxon>
        <taxon>Episquamata</taxon>
        <taxon>Toxicofera</taxon>
        <taxon>Serpentes</taxon>
        <taxon>Colubroidea</taxon>
        <taxon>Viperidae</taxon>
        <taxon>Crotalinae</taxon>
        <taxon>Crotalus</taxon>
    </lineage>
</organism>